<keyword evidence="1" id="KW-1133">Transmembrane helix</keyword>
<comment type="caution">
    <text evidence="2">The sequence shown here is derived from an EMBL/GenBank/DDBJ whole genome shotgun (WGS) entry which is preliminary data.</text>
</comment>
<feature type="transmembrane region" description="Helical" evidence="1">
    <location>
        <begin position="41"/>
        <end position="64"/>
    </location>
</feature>
<keyword evidence="1" id="KW-0812">Transmembrane</keyword>
<evidence type="ECO:0000313" key="3">
    <source>
        <dbReference type="Proteomes" id="UP000626109"/>
    </source>
</evidence>
<feature type="non-terminal residue" evidence="2">
    <location>
        <position position="1"/>
    </location>
</feature>
<dbReference type="Proteomes" id="UP000626109">
    <property type="component" value="Unassembled WGS sequence"/>
</dbReference>
<dbReference type="AlphaFoldDB" id="A0A813KR99"/>
<evidence type="ECO:0000313" key="2">
    <source>
        <dbReference type="EMBL" id="CAE8708499.1"/>
    </source>
</evidence>
<reference evidence="2" key="1">
    <citation type="submission" date="2021-02" db="EMBL/GenBank/DDBJ databases">
        <authorList>
            <person name="Dougan E. K."/>
            <person name="Rhodes N."/>
            <person name="Thang M."/>
            <person name="Chan C."/>
        </authorList>
    </citation>
    <scope>NUCLEOTIDE SEQUENCE</scope>
</reference>
<sequence length="102" mass="10813">WHSCIGARSQRIVAVVVVATLAELSSSAASRQRSTETGGTAAPWIQCGVVGGVVGVVGVVLVLLSIQLLVRVQMNVTVLPANCWLPKEKCNPNIGYQQCRLE</sequence>
<keyword evidence="1" id="KW-0472">Membrane</keyword>
<organism evidence="2 3">
    <name type="scientific">Polarella glacialis</name>
    <name type="common">Dinoflagellate</name>
    <dbReference type="NCBI Taxonomy" id="89957"/>
    <lineage>
        <taxon>Eukaryota</taxon>
        <taxon>Sar</taxon>
        <taxon>Alveolata</taxon>
        <taxon>Dinophyceae</taxon>
        <taxon>Suessiales</taxon>
        <taxon>Suessiaceae</taxon>
        <taxon>Polarella</taxon>
    </lineage>
</organism>
<protein>
    <submittedName>
        <fullName evidence="2">Uncharacterized protein</fullName>
    </submittedName>
</protein>
<accession>A0A813KR99</accession>
<name>A0A813KR99_POLGL</name>
<dbReference type="EMBL" id="CAJNNW010031691">
    <property type="protein sequence ID" value="CAE8708499.1"/>
    <property type="molecule type" value="Genomic_DNA"/>
</dbReference>
<proteinExistence type="predicted"/>
<gene>
    <name evidence="2" type="ORF">PGLA2088_LOCUS34966</name>
</gene>
<evidence type="ECO:0000256" key="1">
    <source>
        <dbReference type="SAM" id="Phobius"/>
    </source>
</evidence>